<dbReference type="GeneID" id="66065973"/>
<feature type="region of interest" description="Disordered" evidence="1">
    <location>
        <begin position="244"/>
        <end position="303"/>
    </location>
</feature>
<proteinExistence type="predicted"/>
<feature type="compositionally biased region" description="Polar residues" evidence="1">
    <location>
        <begin position="1"/>
        <end position="11"/>
    </location>
</feature>
<sequence>MPSVKNPNAPSGNRLAARAAAARKTRRKRSQLARNKIPPRDVARGARPGILPTSGPRARLSAKKARKLDKKLGYALQRRAAAEQHAQGAGTGADAPDVEAQVEKQLEGDDAMEIHRPSPKTQARALARALDKVVPTRLVPRHLARALRHKANSRLRLAVEQALTVRDLRIDHDCLPAWEGLSWDPEAESLHDVIQRRFDDYQLTRQLGDLLHREIRAKSEARLREAQDKNVSIRGITIGRSLLPDWAGRDGPSTAEASSSSSSSSSSSEEEEEEEEEEEQEEEQDEGRWACADESPSCEEDPDMVICMNNRVSASPVYEDEDCYSNTVHDVEIVGVPGHLAAADLEVYLAVDDRDYEALPQVELAIDGDAFRAHFGDADGVDIEVDGADVVCLHAVEEAEAVAEAEAIEEGGAADEDMQGSATEGDEGDDDDESDEGDDDDESDEGDECDEGCGEQD</sequence>
<dbReference type="KEGG" id="uvi:66065973"/>
<feature type="region of interest" description="Disordered" evidence="1">
    <location>
        <begin position="1"/>
        <end position="64"/>
    </location>
</feature>
<organism evidence="2 3">
    <name type="scientific">Ustilaginoidea virens</name>
    <name type="common">Rice false smut fungus</name>
    <name type="synonym">Villosiclava virens</name>
    <dbReference type="NCBI Taxonomy" id="1159556"/>
    <lineage>
        <taxon>Eukaryota</taxon>
        <taxon>Fungi</taxon>
        <taxon>Dikarya</taxon>
        <taxon>Ascomycota</taxon>
        <taxon>Pezizomycotina</taxon>
        <taxon>Sordariomycetes</taxon>
        <taxon>Hypocreomycetidae</taxon>
        <taxon>Hypocreales</taxon>
        <taxon>Clavicipitaceae</taxon>
        <taxon>Ustilaginoidea</taxon>
    </lineage>
</organism>
<feature type="region of interest" description="Disordered" evidence="1">
    <location>
        <begin position="406"/>
        <end position="457"/>
    </location>
</feature>
<dbReference type="OrthoDB" id="4939762at2759"/>
<keyword evidence="3" id="KW-1185">Reference proteome</keyword>
<name>A0A8E5HTJ5_USTVR</name>
<evidence type="ECO:0000256" key="1">
    <source>
        <dbReference type="SAM" id="MobiDB-lite"/>
    </source>
</evidence>
<dbReference type="EMBL" id="CP072756">
    <property type="protein sequence ID" value="QUC20954.1"/>
    <property type="molecule type" value="Genomic_DNA"/>
</dbReference>
<feature type="compositionally biased region" description="Acidic residues" evidence="1">
    <location>
        <begin position="268"/>
        <end position="285"/>
    </location>
</feature>
<dbReference type="AlphaFoldDB" id="A0A8E5HTJ5"/>
<dbReference type="Proteomes" id="UP000027002">
    <property type="component" value="Chromosome 4"/>
</dbReference>
<protein>
    <submittedName>
        <fullName evidence="2">Uncharacterized protein</fullName>
    </submittedName>
</protein>
<feature type="compositionally biased region" description="Basic residues" evidence="1">
    <location>
        <begin position="21"/>
        <end position="31"/>
    </location>
</feature>
<reference evidence="2" key="1">
    <citation type="submission" date="2020-03" db="EMBL/GenBank/DDBJ databases">
        <title>A mixture of massive structural variations and highly conserved coding sequences in Ustilaginoidea virens genome.</title>
        <authorList>
            <person name="Zhang K."/>
            <person name="Zhao Z."/>
            <person name="Zhang Z."/>
            <person name="Li Y."/>
            <person name="Hsiang T."/>
            <person name="Sun W."/>
        </authorList>
    </citation>
    <scope>NUCLEOTIDE SEQUENCE</scope>
    <source>
        <strain evidence="2">UV-8b</strain>
    </source>
</reference>
<accession>A0A8E5HTJ5</accession>
<gene>
    <name evidence="2" type="ORF">UV8b_05195</name>
</gene>
<feature type="compositionally biased region" description="Low complexity" evidence="1">
    <location>
        <begin position="255"/>
        <end position="267"/>
    </location>
</feature>
<evidence type="ECO:0000313" key="3">
    <source>
        <dbReference type="Proteomes" id="UP000027002"/>
    </source>
</evidence>
<evidence type="ECO:0000313" key="2">
    <source>
        <dbReference type="EMBL" id="QUC20954.1"/>
    </source>
</evidence>
<dbReference type="RefSeq" id="XP_042998627.1">
    <property type="nucleotide sequence ID" value="XM_043142693.1"/>
</dbReference>